<evidence type="ECO:0000256" key="3">
    <source>
        <dbReference type="ARBA" id="ARBA00023015"/>
    </source>
</evidence>
<dbReference type="STRING" id="1520.LF65_00369"/>
<dbReference type="OrthoDB" id="3175596at2"/>
<dbReference type="Pfam" id="PF00359">
    <property type="entry name" value="PTS_EIIA_2"/>
    <property type="match status" value="1"/>
</dbReference>
<dbReference type="SUPFAM" id="SSF46785">
    <property type="entry name" value="Winged helix' DNA-binding domain"/>
    <property type="match status" value="1"/>
</dbReference>
<proteinExistence type="predicted"/>
<dbReference type="Pfam" id="PF00874">
    <property type="entry name" value="PRD"/>
    <property type="match status" value="1"/>
</dbReference>
<protein>
    <submittedName>
        <fullName evidence="9">Transcription antiterminator BglG</fullName>
    </submittedName>
</protein>
<reference evidence="10" key="1">
    <citation type="submission" date="2014-12" db="EMBL/GenBank/DDBJ databases">
        <title>Genome sequence of Clostridium beijerinckii strain 59B.</title>
        <authorList>
            <person name="Little G.T."/>
            <person name="Minton N.P."/>
        </authorList>
    </citation>
    <scope>NUCLEOTIDE SEQUENCE [LARGE SCALE GENOMIC DNA]</scope>
    <source>
        <strain evidence="10">59B</strain>
    </source>
</reference>
<feature type="domain" description="HTH deoR-type" evidence="6">
    <location>
        <begin position="6"/>
        <end position="64"/>
    </location>
</feature>
<evidence type="ECO:0000256" key="1">
    <source>
        <dbReference type="ARBA" id="ARBA00022679"/>
    </source>
</evidence>
<keyword evidence="5" id="KW-0804">Transcription</keyword>
<dbReference type="GO" id="GO:0003700">
    <property type="term" value="F:DNA-binding transcription factor activity"/>
    <property type="evidence" value="ECO:0007669"/>
    <property type="project" value="InterPro"/>
</dbReference>
<dbReference type="KEGG" id="cbei:LF65_00369"/>
<dbReference type="Gene3D" id="1.10.1790.10">
    <property type="entry name" value="PRD domain"/>
    <property type="match status" value="2"/>
</dbReference>
<accession>A0A0B5QGD9</accession>
<dbReference type="Proteomes" id="UP000031866">
    <property type="component" value="Chromosome"/>
</dbReference>
<gene>
    <name evidence="9" type="ORF">LF65_00369</name>
</gene>
<evidence type="ECO:0000256" key="4">
    <source>
        <dbReference type="ARBA" id="ARBA00023159"/>
    </source>
</evidence>
<dbReference type="Gene3D" id="3.40.930.10">
    <property type="entry name" value="Mannitol-specific EII, Chain A"/>
    <property type="match status" value="1"/>
</dbReference>
<sequence length="641" mass="74025">MKYFYTENRSTRILKLIERRHSISVDAIAEKFEVSSKTVKNDVKELNSLLKGSALIDNKQGIYKIYIIDNSKFEEIKTNIYNQKEFLNSPQRRMAFILYKLMNSEEPYLTDDLACEMNVGRTTVISDLKKMREILNNYDLKIIGKTNNGLALKGTELNIRFLVLENLYEMIYGEYELDEDVIDLVKEITDQYQFDTTTFESFIHSLVVTLDRLLNGHTINTLSEKYGELLRSWEFTLVNTISDAVEKRLTISIPIKERIFLALPIIGMNTPTNIEGISPHVEITEEVSNLVNHILERIKYDMGLNITLDDILKDFVYHMAFLVNRLKYGVHIHNPIVDEIRKKYKVAYKMAELARDVIEKSLDVKMTQDEVGFIAAYFGVFISEQQIEKSKIYKVAVICGTGRVTARLVASQLKGIFDANTVIDLYSDSTVTSEILDKYNLVLSTVQANFKTTATVIYLEKIFDEEALKKRIKSIKYIDKLEMPSMQGMDSILLSILDEDTFFILDNQLSYLENVDHMIDNLYSKGYVDDGFKERIRKREEKSTMIFNESIAFPHTINYENDEIVVSLGIIPEKAGENNQRKLVFLVGLPEQTKDDTLLVKIYDEIIAIANDKNTIEALSKVKSYRELILHFTKENDIFDL</sequence>
<evidence type="ECO:0000313" key="10">
    <source>
        <dbReference type="Proteomes" id="UP000031866"/>
    </source>
</evidence>
<name>A0A0B5QGD9_CLOBE</name>
<keyword evidence="3" id="KW-0805">Transcription regulation</keyword>
<dbReference type="InterPro" id="IPR013196">
    <property type="entry name" value="HTH_11"/>
</dbReference>
<dbReference type="Gene3D" id="3.40.50.2300">
    <property type="match status" value="1"/>
</dbReference>
<dbReference type="InterPro" id="IPR036634">
    <property type="entry name" value="PRD_sf"/>
</dbReference>
<dbReference type="InterPro" id="IPR011608">
    <property type="entry name" value="PRD"/>
</dbReference>
<dbReference type="PROSITE" id="PS51000">
    <property type="entry name" value="HTH_DEOR_2"/>
    <property type="match status" value="1"/>
</dbReference>
<organism evidence="9 10">
    <name type="scientific">Clostridium beijerinckii</name>
    <name type="common">Clostridium MP</name>
    <dbReference type="NCBI Taxonomy" id="1520"/>
    <lineage>
        <taxon>Bacteria</taxon>
        <taxon>Bacillati</taxon>
        <taxon>Bacillota</taxon>
        <taxon>Clostridia</taxon>
        <taxon>Eubacteriales</taxon>
        <taxon>Clostridiaceae</taxon>
        <taxon>Clostridium</taxon>
    </lineage>
</organism>
<evidence type="ECO:0000259" key="7">
    <source>
        <dbReference type="PROSITE" id="PS51094"/>
    </source>
</evidence>
<dbReference type="RefSeq" id="WP_041893681.1">
    <property type="nucleotide sequence ID" value="NZ_CP010086.2"/>
</dbReference>
<dbReference type="InterPro" id="IPR016152">
    <property type="entry name" value="PTrfase/Anion_transptr"/>
</dbReference>
<keyword evidence="4" id="KW-0010">Activator</keyword>
<dbReference type="CDD" id="cd05568">
    <property type="entry name" value="PTS_IIB_bgl_like"/>
    <property type="match status" value="1"/>
</dbReference>
<dbReference type="InterPro" id="IPR036388">
    <property type="entry name" value="WH-like_DNA-bd_sf"/>
</dbReference>
<evidence type="ECO:0000259" key="8">
    <source>
        <dbReference type="PROSITE" id="PS51372"/>
    </source>
</evidence>
<dbReference type="SUPFAM" id="SSF63520">
    <property type="entry name" value="PTS-regulatory domain, PRD"/>
    <property type="match status" value="2"/>
</dbReference>
<evidence type="ECO:0000259" key="6">
    <source>
        <dbReference type="PROSITE" id="PS51000"/>
    </source>
</evidence>
<dbReference type="Gene3D" id="1.10.10.10">
    <property type="entry name" value="Winged helix-like DNA-binding domain superfamily/Winged helix DNA-binding domain"/>
    <property type="match status" value="2"/>
</dbReference>
<dbReference type="InterPro" id="IPR036390">
    <property type="entry name" value="WH_DNA-bd_sf"/>
</dbReference>
<dbReference type="Pfam" id="PF05043">
    <property type="entry name" value="Mga"/>
    <property type="match status" value="1"/>
</dbReference>
<evidence type="ECO:0000256" key="2">
    <source>
        <dbReference type="ARBA" id="ARBA00022737"/>
    </source>
</evidence>
<evidence type="ECO:0000313" key="9">
    <source>
        <dbReference type="EMBL" id="AJG97037.1"/>
    </source>
</evidence>
<dbReference type="AlphaFoldDB" id="A0A0B5QGD9"/>
<keyword evidence="2" id="KW-0677">Repeat</keyword>
<feature type="domain" description="PRD" evidence="8">
    <location>
        <begin position="282"/>
        <end position="388"/>
    </location>
</feature>
<dbReference type="PROSITE" id="PS51372">
    <property type="entry name" value="PRD_2"/>
    <property type="match status" value="2"/>
</dbReference>
<dbReference type="InterPro" id="IPR036095">
    <property type="entry name" value="PTS_EIIB-like_sf"/>
</dbReference>
<dbReference type="GO" id="GO:0009401">
    <property type="term" value="P:phosphoenolpyruvate-dependent sugar phosphotransferase system"/>
    <property type="evidence" value="ECO:0007669"/>
    <property type="project" value="InterPro"/>
</dbReference>
<feature type="domain" description="PTS EIIA type-2" evidence="7">
    <location>
        <begin position="495"/>
        <end position="636"/>
    </location>
</feature>
<dbReference type="InterPro" id="IPR002178">
    <property type="entry name" value="PTS_EIIA_type-2_dom"/>
</dbReference>
<dbReference type="SUPFAM" id="SSF52794">
    <property type="entry name" value="PTS system IIB component-like"/>
    <property type="match status" value="1"/>
</dbReference>
<dbReference type="PANTHER" id="PTHR30185">
    <property type="entry name" value="CRYPTIC BETA-GLUCOSIDE BGL OPERON ANTITERMINATOR"/>
    <property type="match status" value="1"/>
</dbReference>
<feature type="domain" description="PRD" evidence="8">
    <location>
        <begin position="169"/>
        <end position="275"/>
    </location>
</feature>
<dbReference type="PANTHER" id="PTHR30185:SF18">
    <property type="entry name" value="TRANSCRIPTIONAL REGULATOR MTLR"/>
    <property type="match status" value="1"/>
</dbReference>
<dbReference type="InterPro" id="IPR050661">
    <property type="entry name" value="BglG_antiterminators"/>
</dbReference>
<keyword evidence="1" id="KW-0808">Transferase</keyword>
<dbReference type="GO" id="GO:0008982">
    <property type="term" value="F:protein-N(PI)-phosphohistidine-sugar phosphotransferase activity"/>
    <property type="evidence" value="ECO:0007669"/>
    <property type="project" value="InterPro"/>
</dbReference>
<dbReference type="PROSITE" id="PS51094">
    <property type="entry name" value="PTS_EIIA_TYPE_2"/>
    <property type="match status" value="1"/>
</dbReference>
<dbReference type="SUPFAM" id="SSF55804">
    <property type="entry name" value="Phoshotransferase/anion transport protein"/>
    <property type="match status" value="1"/>
</dbReference>
<dbReference type="InterPro" id="IPR001034">
    <property type="entry name" value="DeoR_HTH"/>
</dbReference>
<dbReference type="EMBL" id="CP010086">
    <property type="protein sequence ID" value="AJG97037.1"/>
    <property type="molecule type" value="Genomic_DNA"/>
</dbReference>
<dbReference type="Pfam" id="PF08279">
    <property type="entry name" value="HTH_11"/>
    <property type="match status" value="1"/>
</dbReference>
<evidence type="ECO:0000256" key="5">
    <source>
        <dbReference type="ARBA" id="ARBA00023163"/>
    </source>
</evidence>
<dbReference type="InterPro" id="IPR007737">
    <property type="entry name" value="Mga_HTH"/>
</dbReference>